<organism evidence="2 3">
    <name type="scientific">Candidatus Staskawiczbacteria bacterium RIFOXYC1_FULL_38_18</name>
    <dbReference type="NCBI Taxonomy" id="1802229"/>
    <lineage>
        <taxon>Bacteria</taxon>
        <taxon>Candidatus Staskawicziibacteriota</taxon>
    </lineage>
</organism>
<evidence type="ECO:0000313" key="2">
    <source>
        <dbReference type="EMBL" id="OGZ84909.1"/>
    </source>
</evidence>
<name>A0A1G2JCQ9_9BACT</name>
<protein>
    <submittedName>
        <fullName evidence="2">Uncharacterized protein</fullName>
    </submittedName>
</protein>
<proteinExistence type="predicted"/>
<evidence type="ECO:0000313" key="3">
    <source>
        <dbReference type="Proteomes" id="UP000177751"/>
    </source>
</evidence>
<reference evidence="2 3" key="1">
    <citation type="journal article" date="2016" name="Nat. Commun.">
        <title>Thousands of microbial genomes shed light on interconnected biogeochemical processes in an aquifer system.</title>
        <authorList>
            <person name="Anantharaman K."/>
            <person name="Brown C.T."/>
            <person name="Hug L.A."/>
            <person name="Sharon I."/>
            <person name="Castelle C.J."/>
            <person name="Probst A.J."/>
            <person name="Thomas B.C."/>
            <person name="Singh A."/>
            <person name="Wilkins M.J."/>
            <person name="Karaoz U."/>
            <person name="Brodie E.L."/>
            <person name="Williams K.H."/>
            <person name="Hubbard S.S."/>
            <person name="Banfield J.F."/>
        </authorList>
    </citation>
    <scope>NUCLEOTIDE SEQUENCE [LARGE SCALE GENOMIC DNA]</scope>
</reference>
<sequence length="209" mass="22562">MRIWIIRSALVAITVLAVCFVIYGVRSLGGKSATPTTPATGTPAAEKPAVSAHKPSVGEEIGRAIAGSGKSSRFEVTLTDGTRIDGTTEEVAIAEVAPDALAKAMLATGCKAGKMVFNGGAKPSAKAKESAEDRIERRKKAADRLRFAKKDLAQIRETLAFQERFERANRNVEGPGFQAWTRDYVKVWTEKVRDQEAEVTEAEADLARQ</sequence>
<dbReference type="EMBL" id="MHPP01000009">
    <property type="protein sequence ID" value="OGZ84909.1"/>
    <property type="molecule type" value="Genomic_DNA"/>
</dbReference>
<evidence type="ECO:0000256" key="1">
    <source>
        <dbReference type="SAM" id="MobiDB-lite"/>
    </source>
</evidence>
<feature type="compositionally biased region" description="Low complexity" evidence="1">
    <location>
        <begin position="33"/>
        <end position="49"/>
    </location>
</feature>
<dbReference type="Proteomes" id="UP000177751">
    <property type="component" value="Unassembled WGS sequence"/>
</dbReference>
<dbReference type="AlphaFoldDB" id="A0A1G2JCQ9"/>
<gene>
    <name evidence="2" type="ORF">A2401_00075</name>
</gene>
<accession>A0A1G2JCQ9</accession>
<comment type="caution">
    <text evidence="2">The sequence shown here is derived from an EMBL/GenBank/DDBJ whole genome shotgun (WGS) entry which is preliminary data.</text>
</comment>
<feature type="region of interest" description="Disordered" evidence="1">
    <location>
        <begin position="31"/>
        <end position="56"/>
    </location>
</feature>